<gene>
    <name evidence="6" type="primary">nfi</name>
    <name evidence="7" type="ORF">CEN50_14995</name>
</gene>
<dbReference type="Pfam" id="PF04493">
    <property type="entry name" value="Endonuclease_5"/>
    <property type="match status" value="1"/>
</dbReference>
<dbReference type="PANTHER" id="PTHR28511">
    <property type="entry name" value="ENDONUCLEASE V"/>
    <property type="match status" value="1"/>
</dbReference>
<feature type="binding site" evidence="6">
    <location>
        <position position="44"/>
    </location>
    <ligand>
        <name>Mg(2+)</name>
        <dbReference type="ChEBI" id="CHEBI:18420"/>
    </ligand>
</feature>
<evidence type="ECO:0000313" key="7">
    <source>
        <dbReference type="EMBL" id="PLZ97457.1"/>
    </source>
</evidence>
<comment type="catalytic activity">
    <reaction evidence="6">
        <text>Endonucleolytic cleavage at apurinic or apyrimidinic sites to products with a 5'-phosphate.</text>
        <dbReference type="EC" id="3.1.21.7"/>
    </reaction>
</comment>
<dbReference type="AlphaFoldDB" id="A0A2N6KEK1"/>
<reference evidence="7 8" key="1">
    <citation type="submission" date="2017-07" db="EMBL/GenBank/DDBJ databases">
        <title>Genomes of Fischerella (Mastigocladus) sp. strains.</title>
        <authorList>
            <person name="Miller S.R."/>
        </authorList>
    </citation>
    <scope>NUCLEOTIDE SEQUENCE [LARGE SCALE GENOMIC DNA]</scope>
    <source>
        <strain evidence="7 8">CCMEE 5268</strain>
    </source>
</reference>
<evidence type="ECO:0000256" key="3">
    <source>
        <dbReference type="ARBA" id="ARBA00022722"/>
    </source>
</evidence>
<dbReference type="GO" id="GO:0043737">
    <property type="term" value="F:deoxyribonuclease V activity"/>
    <property type="evidence" value="ECO:0007669"/>
    <property type="project" value="UniProtKB-UniRule"/>
</dbReference>
<dbReference type="CDD" id="cd06559">
    <property type="entry name" value="Endonuclease_V"/>
    <property type="match status" value="1"/>
</dbReference>
<sequence>MKISQRHAWTLSVEEAIAIQEQMQAEVITSDQLQQPVKYVAGVDMGFEADGTISRAAVAVLSFPELELQETSLARRPTSFPYIPGFLSFREIPAVLDALEKIKITPDLILCDGQGIAHPRRFGIACHLGVIVNIPSIGVAKSLLVGKHEELPDTRGSWQPLIHKDEIVGAVLRTRVGVKPVYVSSGHRISLPTAIDYVLRCTPKYRLPETTRIADKLASDR</sequence>
<comment type="function">
    <text evidence="6">DNA repair enzyme involved in the repair of deaminated bases. Selectively cleaves double-stranded DNA at the second phosphodiester bond 3' to a deoxyinosine leaving behind the intact lesion on the nicked DNA.</text>
</comment>
<keyword evidence="3 6" id="KW-0540">Nuclease</keyword>
<organism evidence="7 8">
    <name type="scientific">Fischerella thermalis CCMEE 5268</name>
    <dbReference type="NCBI Taxonomy" id="2019662"/>
    <lineage>
        <taxon>Bacteria</taxon>
        <taxon>Bacillati</taxon>
        <taxon>Cyanobacteriota</taxon>
        <taxon>Cyanophyceae</taxon>
        <taxon>Nostocales</taxon>
        <taxon>Hapalosiphonaceae</taxon>
        <taxon>Fischerella</taxon>
    </lineage>
</organism>
<feature type="site" description="Interaction with target DNA" evidence="6">
    <location>
        <position position="82"/>
    </location>
</feature>
<proteinExistence type="inferred from homology"/>
<dbReference type="GO" id="GO:0016891">
    <property type="term" value="F:RNA endonuclease activity producing 5'-phosphomonoesters, hydrolytic mechanism"/>
    <property type="evidence" value="ECO:0007669"/>
    <property type="project" value="TreeGrafter"/>
</dbReference>
<dbReference type="PANTHER" id="PTHR28511:SF1">
    <property type="entry name" value="ENDONUCLEASE V"/>
    <property type="match status" value="1"/>
</dbReference>
<keyword evidence="6" id="KW-0460">Magnesium</keyword>
<dbReference type="GO" id="GO:0000287">
    <property type="term" value="F:magnesium ion binding"/>
    <property type="evidence" value="ECO:0007669"/>
    <property type="project" value="UniProtKB-UniRule"/>
</dbReference>
<dbReference type="GO" id="GO:0006281">
    <property type="term" value="P:DNA repair"/>
    <property type="evidence" value="ECO:0007669"/>
    <property type="project" value="UniProtKB-UniRule"/>
</dbReference>
<comment type="similarity">
    <text evidence="6">Belongs to the endonuclease V family.</text>
</comment>
<protein>
    <recommendedName>
        <fullName evidence="6">Endonuclease V</fullName>
        <ecNumber evidence="6">3.1.21.7</ecNumber>
    </recommendedName>
    <alternativeName>
        <fullName evidence="6">Deoxyinosine 3'endonuclease</fullName>
    </alternativeName>
    <alternativeName>
        <fullName evidence="6">Deoxyribonuclease V</fullName>
        <shortName evidence="6">DNase V</shortName>
    </alternativeName>
</protein>
<comment type="caution">
    <text evidence="7">The sequence shown here is derived from an EMBL/GenBank/DDBJ whole genome shotgun (WGS) entry which is preliminary data.</text>
</comment>
<name>A0A2N6KEK1_9CYAN</name>
<dbReference type="EC" id="3.1.21.7" evidence="6"/>
<keyword evidence="6" id="KW-0479">Metal-binding</keyword>
<dbReference type="NCBIfam" id="NF008629">
    <property type="entry name" value="PRK11617.1"/>
    <property type="match status" value="1"/>
</dbReference>
<dbReference type="HAMAP" id="MF_00801">
    <property type="entry name" value="Endonuclease_5"/>
    <property type="match status" value="1"/>
</dbReference>
<comment type="subcellular location">
    <subcellularLocation>
        <location evidence="1 6">Cytoplasm</location>
    </subcellularLocation>
</comment>
<evidence type="ECO:0000313" key="8">
    <source>
        <dbReference type="Proteomes" id="UP000235025"/>
    </source>
</evidence>
<keyword evidence="5 6" id="KW-0378">Hydrolase</keyword>
<evidence type="ECO:0000256" key="6">
    <source>
        <dbReference type="HAMAP-Rule" id="MF_00801"/>
    </source>
</evidence>
<dbReference type="Proteomes" id="UP000235025">
    <property type="component" value="Unassembled WGS sequence"/>
</dbReference>
<evidence type="ECO:0000256" key="1">
    <source>
        <dbReference type="ARBA" id="ARBA00004496"/>
    </source>
</evidence>
<keyword evidence="2 6" id="KW-0963">Cytoplasm</keyword>
<feature type="binding site" evidence="6">
    <location>
        <position position="112"/>
    </location>
    <ligand>
        <name>Mg(2+)</name>
        <dbReference type="ChEBI" id="CHEBI:18420"/>
    </ligand>
</feature>
<dbReference type="Gene3D" id="3.30.2170.10">
    <property type="entry name" value="archaeoglobus fulgidus dsm 4304 superfamily"/>
    <property type="match status" value="1"/>
</dbReference>
<dbReference type="EMBL" id="NMQA01000174">
    <property type="protein sequence ID" value="PLZ97457.1"/>
    <property type="molecule type" value="Genomic_DNA"/>
</dbReference>
<accession>A0A2N6KEK1</accession>
<comment type="cofactor">
    <cofactor evidence="6">
        <name>Mg(2+)</name>
        <dbReference type="ChEBI" id="CHEBI:18420"/>
    </cofactor>
</comment>
<evidence type="ECO:0000256" key="2">
    <source>
        <dbReference type="ARBA" id="ARBA00022490"/>
    </source>
</evidence>
<evidence type="ECO:0000256" key="4">
    <source>
        <dbReference type="ARBA" id="ARBA00022759"/>
    </source>
</evidence>
<keyword evidence="4 6" id="KW-0255">Endonuclease</keyword>
<dbReference type="RefSeq" id="WP_102173658.1">
    <property type="nucleotide sequence ID" value="NZ_NMQA01000174.1"/>
</dbReference>
<dbReference type="InterPro" id="IPR007581">
    <property type="entry name" value="Endonuclease-V"/>
</dbReference>
<keyword evidence="6" id="KW-0234">DNA repair</keyword>
<evidence type="ECO:0000256" key="5">
    <source>
        <dbReference type="ARBA" id="ARBA00022801"/>
    </source>
</evidence>
<keyword evidence="6" id="KW-0227">DNA damage</keyword>
<dbReference type="GO" id="GO:0005737">
    <property type="term" value="C:cytoplasm"/>
    <property type="evidence" value="ECO:0007669"/>
    <property type="project" value="UniProtKB-SubCell"/>
</dbReference>
<dbReference type="GO" id="GO:0003727">
    <property type="term" value="F:single-stranded RNA binding"/>
    <property type="evidence" value="ECO:0007669"/>
    <property type="project" value="TreeGrafter"/>
</dbReference>